<keyword evidence="2" id="KW-0472">Membrane</keyword>
<protein>
    <submittedName>
        <fullName evidence="3">Uncharacterized protein</fullName>
    </submittedName>
</protein>
<evidence type="ECO:0000256" key="1">
    <source>
        <dbReference type="SAM" id="Coils"/>
    </source>
</evidence>
<dbReference type="InParanoid" id="Q8EX01"/>
<dbReference type="STRING" id="272633.gene:10731140"/>
<evidence type="ECO:0000313" key="4">
    <source>
        <dbReference type="Proteomes" id="UP000002522"/>
    </source>
</evidence>
<dbReference type="RefSeq" id="WP_011076875.1">
    <property type="nucleotide sequence ID" value="NC_004432.1"/>
</dbReference>
<feature type="coiled-coil region" evidence="1">
    <location>
        <begin position="90"/>
        <end position="117"/>
    </location>
</feature>
<feature type="transmembrane region" description="Helical" evidence="2">
    <location>
        <begin position="6"/>
        <end position="22"/>
    </location>
</feature>
<keyword evidence="2" id="KW-1133">Transmembrane helix</keyword>
<keyword evidence="1" id="KW-0175">Coiled coil</keyword>
<organism evidence="3 4">
    <name type="scientific">Malacoplasma penetrans (strain HF-2)</name>
    <name type="common">Mycoplasma penetrans</name>
    <dbReference type="NCBI Taxonomy" id="272633"/>
    <lineage>
        <taxon>Bacteria</taxon>
        <taxon>Bacillati</taxon>
        <taxon>Mycoplasmatota</taxon>
        <taxon>Mycoplasmoidales</taxon>
        <taxon>Mycoplasmoidaceae</taxon>
        <taxon>Malacoplasma</taxon>
    </lineage>
</organism>
<dbReference type="eggNOG" id="ENOG50345FH">
    <property type="taxonomic scope" value="Bacteria"/>
</dbReference>
<evidence type="ECO:0000256" key="2">
    <source>
        <dbReference type="SAM" id="Phobius"/>
    </source>
</evidence>
<dbReference type="KEGG" id="mpe:MYPE490"/>
<dbReference type="Pfam" id="PF17359">
    <property type="entry name" value="DUF5385"/>
    <property type="match status" value="1"/>
</dbReference>
<evidence type="ECO:0000313" key="3">
    <source>
        <dbReference type="EMBL" id="BAC43839.1"/>
    </source>
</evidence>
<sequence length="264" mass="31642">MNNNFFMLLLIIVIPIGIWWWWKKRKNGPSNNGGAIQKRREGDEVWKTIKDFLKSNNEKGKEIVESYVAKRPDPNVVDRTLPKDLQKKQKLEIKENKKLEQEKKKELKKEGKTYQKEKPKELYVVLFVTRTSKNNTEDKPRAIECEVKNVRVPNGKKNQTEKKIVILGERDYETESKWILPIKTAEENKIKKEYAKQQKFKKLNIIKTVKDKKIKNLEKDPEKLEIYNQKLKEKEDKKLLKQQEKEKREKVKWEKKEIVVKTKK</sequence>
<proteinExistence type="predicted"/>
<name>Q8EX01_MALP2</name>
<keyword evidence="2" id="KW-0812">Transmembrane</keyword>
<keyword evidence="4" id="KW-1185">Reference proteome</keyword>
<reference evidence="3 4" key="1">
    <citation type="journal article" date="2002" name="Nucleic Acids Res.">
        <title>The complete genomic sequence of Mycoplasma penetrans, an intracellular bacterial pathogen in humans.</title>
        <authorList>
            <person name="Sasaki Y."/>
            <person name="Ishikawa J."/>
            <person name="Yamashita A."/>
            <person name="Oshima K."/>
            <person name="Kenri T."/>
            <person name="Furuya K."/>
            <person name="Yoshino C."/>
            <person name="Horino A."/>
            <person name="Shiba T."/>
            <person name="Sasaki T."/>
            <person name="Hattori M."/>
        </authorList>
    </citation>
    <scope>NUCLEOTIDE SEQUENCE [LARGE SCALE GENOMIC DNA]</scope>
    <source>
        <strain evidence="3 4">HF-2</strain>
    </source>
</reference>
<dbReference type="AlphaFoldDB" id="Q8EX01"/>
<gene>
    <name evidence="3" type="ordered locus">MYPE490</name>
</gene>
<dbReference type="EMBL" id="BA000026">
    <property type="protein sequence ID" value="BAC43839.1"/>
    <property type="molecule type" value="Genomic_DNA"/>
</dbReference>
<accession>Q8EX01</accession>
<dbReference type="InterPro" id="IPR035325">
    <property type="entry name" value="DUF5385"/>
</dbReference>
<dbReference type="Proteomes" id="UP000002522">
    <property type="component" value="Chromosome"/>
</dbReference>
<dbReference type="HOGENOM" id="CLU_095608_0_0_14"/>